<feature type="compositionally biased region" description="Basic and acidic residues" evidence="3">
    <location>
        <begin position="429"/>
        <end position="444"/>
    </location>
</feature>
<keyword evidence="7" id="KW-1185">Reference proteome</keyword>
<evidence type="ECO:0008006" key="8">
    <source>
        <dbReference type="Google" id="ProtNLM"/>
    </source>
</evidence>
<dbReference type="Gene3D" id="2.30.29.30">
    <property type="entry name" value="Pleckstrin-homology domain (PH domain)/Phosphotyrosine-binding domain (PTB)"/>
    <property type="match status" value="1"/>
</dbReference>
<dbReference type="SUPFAM" id="SSF48366">
    <property type="entry name" value="Ras GEF"/>
    <property type="match status" value="1"/>
</dbReference>
<evidence type="ECO:0000256" key="2">
    <source>
        <dbReference type="PROSITE-ProRule" id="PRU00168"/>
    </source>
</evidence>
<dbReference type="OrthoDB" id="10254377at2759"/>
<feature type="region of interest" description="Disordered" evidence="3">
    <location>
        <begin position="269"/>
        <end position="293"/>
    </location>
</feature>
<gene>
    <name evidence="6" type="ORF">OSB1V03_LOCUS11155</name>
</gene>
<dbReference type="InterPro" id="IPR001849">
    <property type="entry name" value="PH_domain"/>
</dbReference>
<organism evidence="6">
    <name type="scientific">Medioppia subpectinata</name>
    <dbReference type="NCBI Taxonomy" id="1979941"/>
    <lineage>
        <taxon>Eukaryota</taxon>
        <taxon>Metazoa</taxon>
        <taxon>Ecdysozoa</taxon>
        <taxon>Arthropoda</taxon>
        <taxon>Chelicerata</taxon>
        <taxon>Arachnida</taxon>
        <taxon>Acari</taxon>
        <taxon>Acariformes</taxon>
        <taxon>Sarcoptiformes</taxon>
        <taxon>Oribatida</taxon>
        <taxon>Brachypylina</taxon>
        <taxon>Oppioidea</taxon>
        <taxon>Oppiidae</taxon>
        <taxon>Medioppia</taxon>
    </lineage>
</organism>
<feature type="region of interest" description="Disordered" evidence="3">
    <location>
        <begin position="425"/>
        <end position="450"/>
    </location>
</feature>
<proteinExistence type="predicted"/>
<evidence type="ECO:0000259" key="5">
    <source>
        <dbReference type="PROSITE" id="PS50009"/>
    </source>
</evidence>
<feature type="compositionally biased region" description="Basic and acidic residues" evidence="3">
    <location>
        <begin position="278"/>
        <end position="288"/>
    </location>
</feature>
<dbReference type="PROSITE" id="PS50003">
    <property type="entry name" value="PH_DOMAIN"/>
    <property type="match status" value="1"/>
</dbReference>
<feature type="non-terminal residue" evidence="6">
    <location>
        <position position="450"/>
    </location>
</feature>
<dbReference type="AlphaFoldDB" id="A0A7R9KYN0"/>
<feature type="domain" description="Ras-GEF" evidence="5">
    <location>
        <begin position="1"/>
        <end position="126"/>
    </location>
</feature>
<reference evidence="6" key="1">
    <citation type="submission" date="2020-11" db="EMBL/GenBank/DDBJ databases">
        <authorList>
            <person name="Tran Van P."/>
        </authorList>
    </citation>
    <scope>NUCLEOTIDE SEQUENCE</scope>
</reference>
<accession>A0A7R9KYN0</accession>
<dbReference type="SUPFAM" id="SSF50729">
    <property type="entry name" value="PH domain-like"/>
    <property type="match status" value="1"/>
</dbReference>
<keyword evidence="1 2" id="KW-0344">Guanine-nucleotide releasing factor</keyword>
<dbReference type="EMBL" id="CAJPIZ010008472">
    <property type="protein sequence ID" value="CAG2111173.1"/>
    <property type="molecule type" value="Genomic_DNA"/>
</dbReference>
<protein>
    <recommendedName>
        <fullName evidence="8">PH domain-containing protein</fullName>
    </recommendedName>
</protein>
<dbReference type="GO" id="GO:0005886">
    <property type="term" value="C:plasma membrane"/>
    <property type="evidence" value="ECO:0007669"/>
    <property type="project" value="TreeGrafter"/>
</dbReference>
<dbReference type="SMART" id="SM00233">
    <property type="entry name" value="PH"/>
    <property type="match status" value="1"/>
</dbReference>
<evidence type="ECO:0000313" key="6">
    <source>
        <dbReference type="EMBL" id="CAD7630743.1"/>
    </source>
</evidence>
<dbReference type="PANTHER" id="PTHR23113">
    <property type="entry name" value="GUANINE NUCLEOTIDE EXCHANGE FACTOR"/>
    <property type="match status" value="1"/>
</dbReference>
<dbReference type="GO" id="GO:0007265">
    <property type="term" value="P:Ras protein signal transduction"/>
    <property type="evidence" value="ECO:0007669"/>
    <property type="project" value="TreeGrafter"/>
</dbReference>
<dbReference type="Pfam" id="PF00617">
    <property type="entry name" value="RasGEF"/>
    <property type="match status" value="1"/>
</dbReference>
<dbReference type="Gene3D" id="1.10.840.10">
    <property type="entry name" value="Ras guanine-nucleotide exchange factors catalytic domain"/>
    <property type="match status" value="1"/>
</dbReference>
<dbReference type="InterPro" id="IPR036964">
    <property type="entry name" value="RASGEF_cat_dom_sf"/>
</dbReference>
<name>A0A7R9KYN0_9ACAR</name>
<dbReference type="EMBL" id="OC863047">
    <property type="protein sequence ID" value="CAD7630743.1"/>
    <property type="molecule type" value="Genomic_DNA"/>
</dbReference>
<feature type="domain" description="PH" evidence="4">
    <location>
        <begin position="309"/>
        <end position="421"/>
    </location>
</feature>
<dbReference type="PANTHER" id="PTHR23113:SF368">
    <property type="entry name" value="CELL DIVISION CONTROL PROTEIN 25"/>
    <property type="match status" value="1"/>
</dbReference>
<dbReference type="InterPro" id="IPR023578">
    <property type="entry name" value="Ras_GEF_dom_sf"/>
</dbReference>
<dbReference type="Proteomes" id="UP000759131">
    <property type="component" value="Unassembled WGS sequence"/>
</dbReference>
<evidence type="ECO:0000313" key="7">
    <source>
        <dbReference type="Proteomes" id="UP000759131"/>
    </source>
</evidence>
<dbReference type="Pfam" id="PF00169">
    <property type="entry name" value="PH"/>
    <property type="match status" value="1"/>
</dbReference>
<evidence type="ECO:0000259" key="4">
    <source>
        <dbReference type="PROSITE" id="PS50003"/>
    </source>
</evidence>
<dbReference type="InterPro" id="IPR001895">
    <property type="entry name" value="RASGEF_cat_dom"/>
</dbReference>
<sequence length="450" mass="52010">YLSKKDKQLFKQLDDLFADKDNFERLRDHLNSSKAPCIPYLGLYLHDIVYVDVAHPLVRGHHESHQRSRKMDAILRVIAEFQRSVYDNLTIMPNVQKYLLSVRYIEELQKFVEEDNFNLSLSLEPPETDGKSVFYVREHSQTVRSNNDSGDQTVTSSQTNRLSVSFNCADTQQPTANSMPAMNRRRPFAVGHRKSQSLGTNVLTSIMASTTIPLTSKTFTVNKTIVENKRNLCLIDDTIIAEEATVQSPREPLEPTVTPSLPTIEIIYDESTADDETRDEREPDDRALKTRPSIDSTLERKRHLLSADKIVFQGMVKRRTSVKDGKRPQMKVWAKYWLLLQGTQLLYFDCRQFRTYKSNVFKSKPLKCQSLEGWFVALVENNQSNDTFTLSDTLGRNVYKFRAPTPTQAFEWYKKISQQLSQIKSRTQPTDDRSLIDFEDDSSHHKNRLI</sequence>
<dbReference type="PROSITE" id="PS50009">
    <property type="entry name" value="RASGEF_CAT"/>
    <property type="match status" value="1"/>
</dbReference>
<evidence type="ECO:0000256" key="3">
    <source>
        <dbReference type="SAM" id="MobiDB-lite"/>
    </source>
</evidence>
<evidence type="ECO:0000256" key="1">
    <source>
        <dbReference type="ARBA" id="ARBA00022658"/>
    </source>
</evidence>
<dbReference type="InterPro" id="IPR008937">
    <property type="entry name" value="Ras-like_GEF"/>
</dbReference>
<dbReference type="GO" id="GO:0005085">
    <property type="term" value="F:guanyl-nucleotide exchange factor activity"/>
    <property type="evidence" value="ECO:0007669"/>
    <property type="project" value="UniProtKB-KW"/>
</dbReference>
<dbReference type="InterPro" id="IPR011993">
    <property type="entry name" value="PH-like_dom_sf"/>
</dbReference>